<dbReference type="Proteomes" id="UP000249789">
    <property type="component" value="Unassembled WGS sequence"/>
</dbReference>
<name>A0A8G1VZI8_9EURO</name>
<evidence type="ECO:0000313" key="2">
    <source>
        <dbReference type="EMBL" id="RAK78332.1"/>
    </source>
</evidence>
<dbReference type="EMBL" id="KZ824638">
    <property type="protein sequence ID" value="RAK78332.1"/>
    <property type="molecule type" value="Genomic_DNA"/>
</dbReference>
<protein>
    <submittedName>
        <fullName evidence="2">Uncharacterized protein</fullName>
    </submittedName>
</protein>
<sequence>MIPQLTAALVVSSEQAGRTHPASSSESRFPAFSPPPSPVFLQLPREAREAREAGEIRYQGCSTEDSAPPHWYRFGPIASPGKAALA</sequence>
<accession>A0A8G1VZI8</accession>
<organism evidence="2 3">
    <name type="scientific">Aspergillus fijiensis CBS 313.89</name>
    <dbReference type="NCBI Taxonomy" id="1448319"/>
    <lineage>
        <taxon>Eukaryota</taxon>
        <taxon>Fungi</taxon>
        <taxon>Dikarya</taxon>
        <taxon>Ascomycota</taxon>
        <taxon>Pezizomycotina</taxon>
        <taxon>Eurotiomycetes</taxon>
        <taxon>Eurotiomycetidae</taxon>
        <taxon>Eurotiales</taxon>
        <taxon>Aspergillaceae</taxon>
        <taxon>Aspergillus</taxon>
    </lineage>
</organism>
<reference evidence="2 3" key="1">
    <citation type="submission" date="2018-02" db="EMBL/GenBank/DDBJ databases">
        <title>The genomes of Aspergillus section Nigri reveals drivers in fungal speciation.</title>
        <authorList>
            <consortium name="DOE Joint Genome Institute"/>
            <person name="Vesth T.C."/>
            <person name="Nybo J."/>
            <person name="Theobald S."/>
            <person name="Brandl J."/>
            <person name="Frisvad J.C."/>
            <person name="Nielsen K.F."/>
            <person name="Lyhne E.K."/>
            <person name="Kogle M.E."/>
            <person name="Kuo A."/>
            <person name="Riley R."/>
            <person name="Clum A."/>
            <person name="Nolan M."/>
            <person name="Lipzen A."/>
            <person name="Salamov A."/>
            <person name="Henrissat B."/>
            <person name="Wiebenga A."/>
            <person name="De vries R.P."/>
            <person name="Grigoriev I.V."/>
            <person name="Mortensen U.H."/>
            <person name="Andersen M.R."/>
            <person name="Baker S.E."/>
        </authorList>
    </citation>
    <scope>NUCLEOTIDE SEQUENCE [LARGE SCALE GENOMIC DNA]</scope>
    <source>
        <strain evidence="2 3">CBS 313.89</strain>
    </source>
</reference>
<gene>
    <name evidence="2" type="ORF">BO72DRAFT_447385</name>
</gene>
<feature type="region of interest" description="Disordered" evidence="1">
    <location>
        <begin position="1"/>
        <end position="40"/>
    </location>
</feature>
<feature type="compositionally biased region" description="Low complexity" evidence="1">
    <location>
        <begin position="21"/>
        <end position="31"/>
    </location>
</feature>
<dbReference type="AlphaFoldDB" id="A0A8G1VZI8"/>
<dbReference type="GeneID" id="63861861"/>
<evidence type="ECO:0000313" key="3">
    <source>
        <dbReference type="Proteomes" id="UP000249789"/>
    </source>
</evidence>
<keyword evidence="3" id="KW-1185">Reference proteome</keyword>
<dbReference type="RefSeq" id="XP_040802342.1">
    <property type="nucleotide sequence ID" value="XM_040944528.1"/>
</dbReference>
<evidence type="ECO:0000256" key="1">
    <source>
        <dbReference type="SAM" id="MobiDB-lite"/>
    </source>
</evidence>
<dbReference type="VEuPathDB" id="FungiDB:BO72DRAFT_447385"/>
<proteinExistence type="predicted"/>